<dbReference type="Proteomes" id="UP001281656">
    <property type="component" value="Unassembled WGS sequence"/>
</dbReference>
<name>A0ABU4JVF5_9CLOT</name>
<gene>
    <name evidence="1" type="ORF">P8V03_12195</name>
</gene>
<dbReference type="RefSeq" id="WP_318798311.1">
    <property type="nucleotide sequence ID" value="NZ_JARUJP010000013.1"/>
</dbReference>
<reference evidence="1 2" key="1">
    <citation type="submission" date="2023-04" db="EMBL/GenBank/DDBJ databases">
        <title>Clostridium tannerae sp. nov., isolated from the fecal material of an alpaca.</title>
        <authorList>
            <person name="Miller S."/>
            <person name="Hendry M."/>
            <person name="King J."/>
            <person name="Sankaranarayanan K."/>
            <person name="Lawson P.A."/>
        </authorList>
    </citation>
    <scope>NUCLEOTIDE SEQUENCE [LARGE SCALE GENOMIC DNA]</scope>
    <source>
        <strain evidence="1 2">A1-XYC3</strain>
    </source>
</reference>
<comment type="caution">
    <text evidence="1">The sequence shown here is derived from an EMBL/GenBank/DDBJ whole genome shotgun (WGS) entry which is preliminary data.</text>
</comment>
<proteinExistence type="predicted"/>
<keyword evidence="2" id="KW-1185">Reference proteome</keyword>
<sequence length="89" mass="10265">MRTIENVLEVIKEIDCKDDELYNKIRSAYEGYEYDGKTEVVIERKEKYDESDLKAYSAHIDTKDAPEIIAVIREGADGYVATVMNAYIH</sequence>
<organism evidence="1 2">
    <name type="scientific">Clostridium tanneri</name>
    <dbReference type="NCBI Taxonomy" id="3037988"/>
    <lineage>
        <taxon>Bacteria</taxon>
        <taxon>Bacillati</taxon>
        <taxon>Bacillota</taxon>
        <taxon>Clostridia</taxon>
        <taxon>Eubacteriales</taxon>
        <taxon>Clostridiaceae</taxon>
        <taxon>Clostridium</taxon>
    </lineage>
</organism>
<evidence type="ECO:0000313" key="1">
    <source>
        <dbReference type="EMBL" id="MDW8801908.1"/>
    </source>
</evidence>
<accession>A0ABU4JVF5</accession>
<evidence type="ECO:0000313" key="2">
    <source>
        <dbReference type="Proteomes" id="UP001281656"/>
    </source>
</evidence>
<dbReference type="EMBL" id="JARUJP010000013">
    <property type="protein sequence ID" value="MDW8801908.1"/>
    <property type="molecule type" value="Genomic_DNA"/>
</dbReference>
<protein>
    <submittedName>
        <fullName evidence="1">Uncharacterized protein</fullName>
    </submittedName>
</protein>